<dbReference type="RefSeq" id="XP_043187515.1">
    <property type="nucleotide sequence ID" value="XM_043321692.1"/>
</dbReference>
<feature type="region of interest" description="Disordered" evidence="3">
    <location>
        <begin position="941"/>
        <end position="973"/>
    </location>
</feature>
<feature type="compositionally biased region" description="Low complexity" evidence="3">
    <location>
        <begin position="96"/>
        <end position="113"/>
    </location>
</feature>
<feature type="compositionally biased region" description="Basic residues" evidence="3">
    <location>
        <begin position="1073"/>
        <end position="1082"/>
    </location>
</feature>
<feature type="compositionally biased region" description="Polar residues" evidence="3">
    <location>
        <begin position="614"/>
        <end position="623"/>
    </location>
</feature>
<protein>
    <recommendedName>
        <fullName evidence="4">TEA domain-containing protein</fullName>
    </recommendedName>
</protein>
<dbReference type="InterPro" id="IPR038096">
    <property type="entry name" value="TEA/ATTS_sf"/>
</dbReference>
<dbReference type="PANTHER" id="PTHR24216:SF65">
    <property type="entry name" value="PAXILLIN-LIKE PROTEIN 1"/>
    <property type="match status" value="1"/>
</dbReference>
<dbReference type="Pfam" id="PF25318">
    <property type="entry name" value="WHD_GDS1"/>
    <property type="match status" value="1"/>
</dbReference>
<feature type="compositionally biased region" description="Polar residues" evidence="3">
    <location>
        <begin position="1134"/>
        <end position="1143"/>
    </location>
</feature>
<evidence type="ECO:0000256" key="1">
    <source>
        <dbReference type="ARBA" id="ARBA00008421"/>
    </source>
</evidence>
<feature type="region of interest" description="Disordered" evidence="3">
    <location>
        <begin position="294"/>
        <end position="320"/>
    </location>
</feature>
<feature type="compositionally biased region" description="Low complexity" evidence="3">
    <location>
        <begin position="46"/>
        <end position="68"/>
    </location>
</feature>
<dbReference type="PROSITE" id="PS51088">
    <property type="entry name" value="TEA_2"/>
    <property type="match status" value="1"/>
</dbReference>
<feature type="compositionally biased region" description="Pro residues" evidence="3">
    <location>
        <begin position="1011"/>
        <end position="1024"/>
    </location>
</feature>
<feature type="compositionally biased region" description="Polar residues" evidence="3">
    <location>
        <begin position="244"/>
        <end position="263"/>
    </location>
</feature>
<feature type="compositionally biased region" description="Low complexity" evidence="3">
    <location>
        <begin position="1088"/>
        <end position="1112"/>
    </location>
</feature>
<reference evidence="5" key="1">
    <citation type="submission" date="2020-05" db="EMBL/GenBank/DDBJ databases">
        <title>Evolutionary and genomic comparisons of hybrid uninucleate and nonhybrid Rhizoctonia fungi.</title>
        <authorList>
            <person name="Li C."/>
            <person name="Chen X."/>
        </authorList>
    </citation>
    <scope>NUCLEOTIDE SEQUENCE</scope>
    <source>
        <strain evidence="5">AG-1 IA</strain>
    </source>
</reference>
<evidence type="ECO:0000256" key="2">
    <source>
        <dbReference type="PROSITE-ProRule" id="PRU00505"/>
    </source>
</evidence>
<feature type="region of interest" description="Disordered" evidence="3">
    <location>
        <begin position="990"/>
        <end position="1112"/>
    </location>
</feature>
<feature type="DNA-binding region" description="TEA" evidence="2">
    <location>
        <begin position="128"/>
        <end position="209"/>
    </location>
</feature>
<organism evidence="5 6">
    <name type="scientific">Rhizoctonia solani</name>
    <dbReference type="NCBI Taxonomy" id="456999"/>
    <lineage>
        <taxon>Eukaryota</taxon>
        <taxon>Fungi</taxon>
        <taxon>Dikarya</taxon>
        <taxon>Basidiomycota</taxon>
        <taxon>Agaricomycotina</taxon>
        <taxon>Agaricomycetes</taxon>
        <taxon>Cantharellales</taxon>
        <taxon>Ceratobasidiaceae</taxon>
        <taxon>Rhizoctonia</taxon>
    </lineage>
</organism>
<feature type="region of interest" description="Disordered" evidence="3">
    <location>
        <begin position="1132"/>
        <end position="1157"/>
    </location>
</feature>
<feature type="region of interest" description="Disordered" evidence="3">
    <location>
        <begin position="814"/>
        <end position="857"/>
    </location>
</feature>
<dbReference type="GO" id="GO:0003700">
    <property type="term" value="F:DNA-binding transcription factor activity"/>
    <property type="evidence" value="ECO:0007669"/>
    <property type="project" value="InterPro"/>
</dbReference>
<feature type="region of interest" description="Disordered" evidence="3">
    <location>
        <begin position="222"/>
        <end position="272"/>
    </location>
</feature>
<accession>A0A8H8PBQ4</accession>
<feature type="region of interest" description="Disordered" evidence="3">
    <location>
        <begin position="1545"/>
        <end position="1603"/>
    </location>
</feature>
<sequence length="1651" mass="178106">MSGDLPRPIKGDSLHHPHAYTTSNNNINTNNTQFYSPYAYATPATHPHLPHPFSHPLSSTSGPSGLTPPTRPEFAVPTLPLRNRGLVPHNIGSLGSGSSSPVSTVTAPATVTSHSNSNSKRGRRPYAGERHDAIWSPDVQDAFLQGMSPIPNVSLSLTLAQPLVPSPTTARIGLCETVVKEIFRLTGQSRTRQQISSHIQVLKKVHADDPMMMKILNGQLDELNPGATTRSAPASSAVSPANRFGSNSASPPNIKTEDPGSSVSPPPMVNTDPIEHLMDGQPFISVITRSSAPASVTSDASLPGTPQSPPSTSHSDTTKRQVQIAELLPRTDIPTVPISRVLSEPLAADRPEVIHPRAWRGERLAYITAITIWAEKTLKDEGVRSRPTTTHVFAQMHSATCPLEPLPADMEDIVRQIQPGTCMHAEIGIALPPPGVHVGKIRATLVVEAMKEFDGYCLTDAFCGREGRFMSTHTTVFPTGREAREKYSWIYEIPYAPEVWRKVLKGNPEKYVRSLAGGNRDGDLNVPLLVVHDIKVVPTGETGYSKIKHVDLTGEQAQHDALGVSVVGADDDSDESIRDGAADGDGDVSMNDGADSKPAKPNLSVAIPSPPEDATQQLHTRVNQLAGRRGHQGSQPVTPFEQLVHTPQYPPPFAERQEARREWWAPTPLEGPGDVKISLEDQMNGILGHALGDGGSRMNWLTRDALAAGTPTLSDFAGREQQGLDTPVRIEHNTGYFSMPYAGPLFTLSTQHSHCHHSCHSPDSPHWVNMASSPAIHETTGHSRDETTIVDSATTATTNSPATHVINAHISSIGTSQRLSMPPPAAPTLSRPMPTMTIPTPAARSQSQSQSQPQPQALVSVREFPPPGVSIAPDDLKDTILMGICRALAHVENRALTPRQIVDVAHSAGIIKLGGNTPASTVSTHIRAHLARGTPVLLLRHSLHPRPRHPSDTPTTEDRAIGPNPDGSSERKKGTAWYLSEAAGFLSPWDRLSIPKPKEPDSDPSARASPSPAPPAPIPTPVPFEPQSQPQRMSSRKRTRTKSWGAAARELGLDGMTPSPEFDDESEAEAHRERKSKVRIRLRLGSVASRSSPARPDDAPSSPHKATTMTQTWTKTLNALIPSRFAILTHSRRSLSNPSSGGPSTPHALEHAEDSDVEDGDFHVQMMCNSDSAPSSPCRPADQVPIVGIGLGLIFEGSDRRVRVKEESESPISPPSLSSRASSLAASSLPEDDVWAVKIEETEDVKMAMAVDVPPFDPPDLCEGGLGFDFTTSCEGIELEFAMLGVRSPTILPNAFIRETDHVGGPESVHLDEVDRLWSDWGDKRAHTRSLRTARNSPSKRRDLACGWGCRAAPGMRVSLGGPRSRPCDERTATSGVVLQREREFKIDKTVLHGVEYASYVIRGCILLRRLEDAYVSLSALLRACRVPGSCHAQFRTNNTIDISSPPPGTSEVSNAADGTAPTTAPALVAEPSDVLHNNSSSDVVNPAAMPQGASIDFGTGVEAADVSGMWCPLAEARSVAEERLRPYLPEDVRSIFLGDTLVLNDPEPESELEPTPEVEVETKMDIDPETVESKSDETPDVESKTDADECDRRDNTPVAPITTREKVLAASEEDVSVFMRPSSPAAVPCASVRRVLRTRPARVVRTRTRA</sequence>
<feature type="compositionally biased region" description="Low complexity" evidence="3">
    <location>
        <begin position="832"/>
        <end position="856"/>
    </location>
</feature>
<dbReference type="KEGG" id="rsx:RhiXN_01873"/>
<feature type="compositionally biased region" description="Low complexity" evidence="3">
    <location>
        <begin position="231"/>
        <end position="241"/>
    </location>
</feature>
<feature type="region of interest" description="Disordered" evidence="3">
    <location>
        <begin position="92"/>
        <end position="127"/>
    </location>
</feature>
<dbReference type="GeneID" id="67024155"/>
<feature type="region of interest" description="Disordered" evidence="3">
    <location>
        <begin position="46"/>
        <end position="69"/>
    </location>
</feature>
<dbReference type="InterPro" id="IPR000818">
    <property type="entry name" value="TEA/ATTS_dom"/>
</dbReference>
<feature type="region of interest" description="Disordered" evidence="3">
    <location>
        <begin position="1438"/>
        <end position="1464"/>
    </location>
</feature>
<dbReference type="EMBL" id="CP059673">
    <property type="protein sequence ID" value="QRW27278.1"/>
    <property type="molecule type" value="Genomic_DNA"/>
</dbReference>
<feature type="compositionally biased region" description="Low complexity" evidence="3">
    <location>
        <begin position="1215"/>
        <end position="1225"/>
    </location>
</feature>
<name>A0A8H8PBQ4_9AGAM</name>
<dbReference type="Pfam" id="PF01285">
    <property type="entry name" value="TEA"/>
    <property type="match status" value="1"/>
</dbReference>
<feature type="region of interest" description="Disordered" evidence="3">
    <location>
        <begin position="1205"/>
        <end position="1225"/>
    </location>
</feature>
<dbReference type="PANTHER" id="PTHR24216">
    <property type="entry name" value="PAXILLIN-RELATED"/>
    <property type="match status" value="1"/>
</dbReference>
<dbReference type="SMART" id="SM00426">
    <property type="entry name" value="TEA"/>
    <property type="match status" value="1"/>
</dbReference>
<evidence type="ECO:0000313" key="6">
    <source>
        <dbReference type="Proteomes" id="UP000650533"/>
    </source>
</evidence>
<comment type="similarity">
    <text evidence="1">Belongs to the TEC1 family.</text>
</comment>
<dbReference type="InterPro" id="IPR057511">
    <property type="entry name" value="WH_GDS1"/>
</dbReference>
<feature type="region of interest" description="Disordered" evidence="3">
    <location>
        <begin position="568"/>
        <end position="649"/>
    </location>
</feature>
<feature type="compositionally biased region" description="Basic and acidic residues" evidence="3">
    <location>
        <begin position="1561"/>
        <end position="1596"/>
    </location>
</feature>
<gene>
    <name evidence="5" type="ORF">RhiXN_01873</name>
</gene>
<feature type="compositionally biased region" description="Acidic residues" evidence="3">
    <location>
        <begin position="1547"/>
        <end position="1560"/>
    </location>
</feature>
<proteinExistence type="inferred from homology"/>
<feature type="compositionally biased region" description="Low complexity" evidence="3">
    <location>
        <begin position="21"/>
        <end position="30"/>
    </location>
</feature>
<feature type="region of interest" description="Disordered" evidence="3">
    <location>
        <begin position="1"/>
        <end position="30"/>
    </location>
</feature>
<evidence type="ECO:0000259" key="4">
    <source>
        <dbReference type="PROSITE" id="PS51088"/>
    </source>
</evidence>
<evidence type="ECO:0000256" key="3">
    <source>
        <dbReference type="SAM" id="MobiDB-lite"/>
    </source>
</evidence>
<dbReference type="Proteomes" id="UP000650533">
    <property type="component" value="Chromosome 16"/>
</dbReference>
<evidence type="ECO:0000313" key="5">
    <source>
        <dbReference type="EMBL" id="QRW27278.1"/>
    </source>
</evidence>
<dbReference type="Gene3D" id="6.10.20.40">
    <property type="entry name" value="TEA/ATTS domain"/>
    <property type="match status" value="1"/>
</dbReference>
<feature type="domain" description="TEA" evidence="4">
    <location>
        <begin position="128"/>
        <end position="209"/>
    </location>
</feature>